<keyword evidence="2" id="KW-1185">Reference proteome</keyword>
<evidence type="ECO:0000313" key="1">
    <source>
        <dbReference type="EMBL" id="EHL28984.1"/>
    </source>
</evidence>
<reference evidence="1 2" key="1">
    <citation type="journal article" date="2011" name="BMC Genomics">
        <title>Insight into cross-talk between intra-amoebal pathogens.</title>
        <authorList>
            <person name="Gimenez G."/>
            <person name="Bertelli C."/>
            <person name="Moliner C."/>
            <person name="Robert C."/>
            <person name="Raoult D."/>
            <person name="Fournier P.E."/>
            <person name="Greub G."/>
        </authorList>
    </citation>
    <scope>NUCLEOTIDE SEQUENCE [LARGE SCALE GENOMIC DNA]</scope>
    <source>
        <strain evidence="1 2">LLAP12</strain>
    </source>
</reference>
<gene>
    <name evidence="1" type="ORF">LDG_8978</name>
</gene>
<dbReference type="RefSeq" id="WP_006872838.1">
    <property type="nucleotide sequence ID" value="NZ_JH413850.1"/>
</dbReference>
<dbReference type="InParanoid" id="G9EUI4"/>
<dbReference type="AlphaFoldDB" id="G9EUI4"/>
<dbReference type="EMBL" id="JH413850">
    <property type="protein sequence ID" value="EHL28984.1"/>
    <property type="molecule type" value="Genomic_DNA"/>
</dbReference>
<dbReference type="eggNOG" id="ENOG5030SX4">
    <property type="taxonomic scope" value="Bacteria"/>
</dbReference>
<evidence type="ECO:0000313" key="2">
    <source>
        <dbReference type="Proteomes" id="UP000002770"/>
    </source>
</evidence>
<name>G9EUI4_9GAMM</name>
<accession>G9EUI4</accession>
<dbReference type="OrthoDB" id="5634165at2"/>
<dbReference type="Proteomes" id="UP000002770">
    <property type="component" value="Unassembled WGS sequence"/>
</dbReference>
<organism evidence="1 2">
    <name type="scientific">Legionella drancourtii LLAP12</name>
    <dbReference type="NCBI Taxonomy" id="658187"/>
    <lineage>
        <taxon>Bacteria</taxon>
        <taxon>Pseudomonadati</taxon>
        <taxon>Pseudomonadota</taxon>
        <taxon>Gammaproteobacteria</taxon>
        <taxon>Legionellales</taxon>
        <taxon>Legionellaceae</taxon>
        <taxon>Legionella</taxon>
    </lineage>
</organism>
<dbReference type="HOGENOM" id="CLU_1048860_0_0_6"/>
<sequence>MGKLNPEGMMEIANAKNERVSTLKNLIAQPFDVNNLEQLAKIKKYLNDFEFSANQMYLFQGMSTGIKAWGGSWLMGRILPIPDFASYFLTAFLYFGAAGYILQKFNTNDFHDQLEEMKTIYNWCLKGNKEVYDEANNNEKLNHPEIQRMIELLAPLCSTNFMCVWPKVTDESGPTSGLGIVVNASQKLYSRFFSATPQPSDKLKALQIKVENGELALNAFSGAEKAIHYFATDPNFRATLMAKVQIPIDYAKGMLPEMLTAGFSHSKAA</sequence>
<proteinExistence type="predicted"/>
<evidence type="ECO:0008006" key="3">
    <source>
        <dbReference type="Google" id="ProtNLM"/>
    </source>
</evidence>
<protein>
    <recommendedName>
        <fullName evidence="3">Phosphatase</fullName>
    </recommendedName>
</protein>